<feature type="transmembrane region" description="Helical" evidence="2">
    <location>
        <begin position="157"/>
        <end position="174"/>
    </location>
</feature>
<accession>A0A5N6QER6</accession>
<evidence type="ECO:0000256" key="1">
    <source>
        <dbReference type="SAM" id="MobiDB-lite"/>
    </source>
</evidence>
<protein>
    <submittedName>
        <fullName evidence="3">Uncharacterized protein</fullName>
    </submittedName>
</protein>
<proteinExistence type="predicted"/>
<dbReference type="SUPFAM" id="SSF103511">
    <property type="entry name" value="Chlorophyll a-b binding protein"/>
    <property type="match status" value="1"/>
</dbReference>
<organism evidence="3 4">
    <name type="scientific">Carpinus fangiana</name>
    <dbReference type="NCBI Taxonomy" id="176857"/>
    <lineage>
        <taxon>Eukaryota</taxon>
        <taxon>Viridiplantae</taxon>
        <taxon>Streptophyta</taxon>
        <taxon>Embryophyta</taxon>
        <taxon>Tracheophyta</taxon>
        <taxon>Spermatophyta</taxon>
        <taxon>Magnoliopsida</taxon>
        <taxon>eudicotyledons</taxon>
        <taxon>Gunneridae</taxon>
        <taxon>Pentapetalae</taxon>
        <taxon>rosids</taxon>
        <taxon>fabids</taxon>
        <taxon>Fagales</taxon>
        <taxon>Betulaceae</taxon>
        <taxon>Carpinus</taxon>
    </lineage>
</organism>
<keyword evidence="2" id="KW-0472">Membrane</keyword>
<evidence type="ECO:0000256" key="2">
    <source>
        <dbReference type="SAM" id="Phobius"/>
    </source>
</evidence>
<dbReference type="AlphaFoldDB" id="A0A5N6QER6"/>
<reference evidence="3 4" key="1">
    <citation type="submission" date="2019-06" db="EMBL/GenBank/DDBJ databases">
        <title>A chromosomal-level reference genome of Carpinus fangiana (Coryloideae, Betulaceae).</title>
        <authorList>
            <person name="Yang X."/>
            <person name="Wang Z."/>
            <person name="Zhang L."/>
            <person name="Hao G."/>
            <person name="Liu J."/>
            <person name="Yang Y."/>
        </authorList>
    </citation>
    <scope>NUCLEOTIDE SEQUENCE [LARGE SCALE GENOMIC DNA]</scope>
    <source>
        <strain evidence="3">Cfa_2016G</strain>
        <tissue evidence="3">Leaf</tissue>
    </source>
</reference>
<keyword evidence="4" id="KW-1185">Reference proteome</keyword>
<evidence type="ECO:0000313" key="4">
    <source>
        <dbReference type="Proteomes" id="UP000327013"/>
    </source>
</evidence>
<feature type="region of interest" description="Disordered" evidence="1">
    <location>
        <begin position="1"/>
        <end position="100"/>
    </location>
</feature>
<dbReference type="EMBL" id="CM017321">
    <property type="protein sequence ID" value="KAE7996874.1"/>
    <property type="molecule type" value="Genomic_DNA"/>
</dbReference>
<keyword evidence="2" id="KW-0812">Transmembrane</keyword>
<name>A0A5N6QER6_9ROSI</name>
<gene>
    <name evidence="3" type="ORF">FH972_001558</name>
</gene>
<dbReference type="OrthoDB" id="1934145at2759"/>
<dbReference type="Proteomes" id="UP000327013">
    <property type="component" value="Chromosome 1"/>
</dbReference>
<feature type="compositionally biased region" description="Polar residues" evidence="1">
    <location>
        <begin position="59"/>
        <end position="68"/>
    </location>
</feature>
<sequence>MATIPSSSLQLSSTFPLASSPPKPYAPKPSLSFTTRATDPQAPPSESEPEPSEPGSDSQADSFESRLTQVRLRNRSGIGKKAELRKGRKSKKGGVGSGMYLPPVPLKEPVSGGLKVDFGFSPYSERINGRIAILGLSALLLVELATGKSVISYHTPSIVLIQIYFVAAVAALFIKYEKERVSVWPQSSSSSSSSSSSAKE</sequence>
<feature type="compositionally biased region" description="Polar residues" evidence="1">
    <location>
        <begin position="1"/>
        <end position="15"/>
    </location>
</feature>
<keyword evidence="2" id="KW-1133">Transmembrane helix</keyword>
<evidence type="ECO:0000313" key="3">
    <source>
        <dbReference type="EMBL" id="KAE7996874.1"/>
    </source>
</evidence>